<feature type="compositionally biased region" description="Acidic residues" evidence="2">
    <location>
        <begin position="242"/>
        <end position="255"/>
    </location>
</feature>
<keyword evidence="5" id="KW-1185">Reference proteome</keyword>
<dbReference type="InterPro" id="IPR036864">
    <property type="entry name" value="Zn2-C6_fun-type_DNA-bd_sf"/>
</dbReference>
<evidence type="ECO:0000313" key="4">
    <source>
        <dbReference type="EMBL" id="KAK3213578.1"/>
    </source>
</evidence>
<feature type="compositionally biased region" description="Basic and acidic residues" evidence="2">
    <location>
        <begin position="1131"/>
        <end position="1143"/>
    </location>
</feature>
<feature type="compositionally biased region" description="Polar residues" evidence="2">
    <location>
        <begin position="424"/>
        <end position="433"/>
    </location>
</feature>
<dbReference type="PANTHER" id="PTHR36167:SF4">
    <property type="entry name" value="FUNGAL N-TERMINAL DOMAIN-CONTAINING PROTEIN"/>
    <property type="match status" value="1"/>
</dbReference>
<proteinExistence type="predicted"/>
<evidence type="ECO:0000256" key="1">
    <source>
        <dbReference type="ARBA" id="ARBA00023242"/>
    </source>
</evidence>
<feature type="region of interest" description="Disordered" evidence="2">
    <location>
        <begin position="505"/>
        <end position="634"/>
    </location>
</feature>
<organism evidence="4 5">
    <name type="scientific">Pseudopithomyces chartarum</name>
    <dbReference type="NCBI Taxonomy" id="1892770"/>
    <lineage>
        <taxon>Eukaryota</taxon>
        <taxon>Fungi</taxon>
        <taxon>Dikarya</taxon>
        <taxon>Ascomycota</taxon>
        <taxon>Pezizomycotina</taxon>
        <taxon>Dothideomycetes</taxon>
        <taxon>Pleosporomycetidae</taxon>
        <taxon>Pleosporales</taxon>
        <taxon>Massarineae</taxon>
        <taxon>Didymosphaeriaceae</taxon>
        <taxon>Pseudopithomyces</taxon>
    </lineage>
</organism>
<sequence>MAEVEGLVASIAHTASTGARLSTALYDFATHAGRPEQEIADIADHVKSIAATLDSVAAVIANHGGIQDVSSNALTEVDDLNRRCDALFAHVQHLIIKTNHSNPTQAKISGPPDLSKEQRIELSRRRLDNLKHSITLLLHVLRLADSQAKGNIENNALARERDMIRELHQRQQDSMGALQALESKLGESYFSDDETISGSAAPSRVPTINFLVDSSARRVSRRGNTSLFDPRTVQQAPSALADDSETSDSDDTVTDDDGEFLTINELAQCAAHVQKLLERVTLLQQSCPSRPNRRLPRSRVLRVYRRFCRRFESEMIVHHAVTSPAVQLPALVSPSHRFQLIHNQEPPREPRQLAQHTSRILPDPSRSAPDRPALPLIQTQPPYNSGPARLNTEPHYVPTAPAWTISSEPLGPGSRPKLPPLISTLPSASQASPVTEALSPIEDQDAKHSGTDGDAEHGSQNGPVVYTKTGRISKAKKGLKVHVCEECERHKDLPQGYRFSSAPIASAEGASPPAGDEAHHRPILPAPGHAPTGLPHQSPGGRSIGSSGASTAPTPLEIPATHSAVTQRARSAWDPPSAQSMASHTPVDNPPLRQQAWQAVNVQERPPESSEAYSHASSPYVQQNPHPGLPKLQPKVVQPKVAPDNGVSGHKRYSNILPAPGVSDALQAQGTQPQTHMPNMLSASYAASPTQAAGKISSSIVGHYDSSQVAQSQGGQGPQGASSMQEGHIVPRSPTVSFGATSTGTSHANHGHRQIGIQSPMPPSFRNSPVSPGTFRQGPPGQLSRVHHDGPHPSVENESGKFSSDHEGVNWRMAESEPQSCRKRKHNRTVSQNDASSSGLDDMRGGPVSQRTPEGTHRSHSGSRSLSLVTPQDERDHALLGRLRQEDRPTAGLVSHPRGPSMKALSPAHIDRRSTSRPSTGVSDAHIGGSSKDAGAPLSPEPESPYSLATINRYIKNQGPQPGANQEEDINDQNAHAQTSVQTSATQCERCSEYSIKCDGRLPQCTACATTKYAGECSFASMPSHQIATVGSLGPHRYENMTAMTRQALEEPPRPVVHPDQGYNSDGDLPSPYLRPRDKIQQAEMMSQIPSAPLHSGREAQSGGKRKAKGEGQFDGETDDKTHGRKKSKSNHMEDTNGKGKDIVDVLLDQWSVPAH</sequence>
<keyword evidence="1" id="KW-0539">Nucleus</keyword>
<dbReference type="AlphaFoldDB" id="A0AAN6RIG1"/>
<dbReference type="InterPro" id="IPR001138">
    <property type="entry name" value="Zn2Cys6_DnaBD"/>
</dbReference>
<feature type="compositionally biased region" description="Basic and acidic residues" evidence="2">
    <location>
        <begin position="444"/>
        <end position="457"/>
    </location>
</feature>
<name>A0AAN6RIG1_9PLEO</name>
<feature type="compositionally biased region" description="Polar residues" evidence="2">
    <location>
        <begin position="544"/>
        <end position="553"/>
    </location>
</feature>
<dbReference type="InterPro" id="IPR039327">
    <property type="entry name" value="CON7-like"/>
</dbReference>
<feature type="compositionally biased region" description="Polar residues" evidence="2">
    <location>
        <begin position="611"/>
        <end position="625"/>
    </location>
</feature>
<feature type="compositionally biased region" description="Low complexity" evidence="2">
    <location>
        <begin position="706"/>
        <end position="723"/>
    </location>
</feature>
<dbReference type="SUPFAM" id="SSF57701">
    <property type="entry name" value="Zn2/Cys6 DNA-binding domain"/>
    <property type="match status" value="1"/>
</dbReference>
<evidence type="ECO:0000256" key="2">
    <source>
        <dbReference type="SAM" id="MobiDB-lite"/>
    </source>
</evidence>
<gene>
    <name evidence="4" type="ORF">GRF29_28g321378</name>
</gene>
<evidence type="ECO:0000313" key="5">
    <source>
        <dbReference type="Proteomes" id="UP001280581"/>
    </source>
</evidence>
<dbReference type="GO" id="GO:0000981">
    <property type="term" value="F:DNA-binding transcription factor activity, RNA polymerase II-specific"/>
    <property type="evidence" value="ECO:0007669"/>
    <property type="project" value="InterPro"/>
</dbReference>
<feature type="compositionally biased region" description="Basic and acidic residues" evidence="2">
    <location>
        <begin position="872"/>
        <end position="889"/>
    </location>
</feature>
<feature type="region of interest" description="Disordered" evidence="2">
    <location>
        <begin position="1050"/>
        <end position="1143"/>
    </location>
</feature>
<dbReference type="PROSITE" id="PS50048">
    <property type="entry name" value="ZN2_CY6_FUNGAL_2"/>
    <property type="match status" value="1"/>
</dbReference>
<feature type="region of interest" description="Disordered" evidence="2">
    <location>
        <begin position="407"/>
        <end position="465"/>
    </location>
</feature>
<feature type="region of interest" description="Disordered" evidence="2">
    <location>
        <begin position="344"/>
        <end position="383"/>
    </location>
</feature>
<feature type="compositionally biased region" description="Polar residues" evidence="2">
    <location>
        <begin position="734"/>
        <end position="748"/>
    </location>
</feature>
<dbReference type="Gene3D" id="4.10.240.10">
    <property type="entry name" value="Zn(2)-C6 fungal-type DNA-binding domain"/>
    <property type="match status" value="1"/>
</dbReference>
<feature type="region of interest" description="Disordered" evidence="2">
    <location>
        <begin position="704"/>
        <end position="946"/>
    </location>
</feature>
<evidence type="ECO:0000259" key="3">
    <source>
        <dbReference type="PROSITE" id="PS50048"/>
    </source>
</evidence>
<comment type="caution">
    <text evidence="4">The sequence shown here is derived from an EMBL/GenBank/DDBJ whole genome shotgun (WGS) entry which is preliminary data.</text>
</comment>
<accession>A0AAN6RIG1</accession>
<feature type="domain" description="Zn(2)-C6 fungal-type" evidence="3">
    <location>
        <begin position="987"/>
        <end position="1019"/>
    </location>
</feature>
<feature type="compositionally biased region" description="Polar residues" evidence="2">
    <location>
        <begin position="829"/>
        <end position="839"/>
    </location>
</feature>
<dbReference type="PANTHER" id="PTHR36167">
    <property type="entry name" value="C2H2 FINGER DOMAIN TRANSCRIPTION FACTOR (EUROFUNG)-RELATED"/>
    <property type="match status" value="1"/>
</dbReference>
<dbReference type="EMBL" id="WVTA01000004">
    <property type="protein sequence ID" value="KAK3213578.1"/>
    <property type="molecule type" value="Genomic_DNA"/>
</dbReference>
<dbReference type="Proteomes" id="UP001280581">
    <property type="component" value="Unassembled WGS sequence"/>
</dbReference>
<feature type="region of interest" description="Disordered" evidence="2">
    <location>
        <begin position="222"/>
        <end position="255"/>
    </location>
</feature>
<protein>
    <recommendedName>
        <fullName evidence="3">Zn(2)-C6 fungal-type domain-containing protein</fullName>
    </recommendedName>
</protein>
<feature type="compositionally biased region" description="Polar residues" evidence="2">
    <location>
        <begin position="222"/>
        <end position="237"/>
    </location>
</feature>
<dbReference type="CDD" id="cd00067">
    <property type="entry name" value="GAL4"/>
    <property type="match status" value="1"/>
</dbReference>
<dbReference type="GO" id="GO:0008270">
    <property type="term" value="F:zinc ion binding"/>
    <property type="evidence" value="ECO:0007669"/>
    <property type="project" value="InterPro"/>
</dbReference>
<reference evidence="4 5" key="1">
    <citation type="submission" date="2021-02" db="EMBL/GenBank/DDBJ databases">
        <title>Genome assembly of Pseudopithomyces chartarum.</title>
        <authorList>
            <person name="Jauregui R."/>
            <person name="Singh J."/>
            <person name="Voisey C."/>
        </authorList>
    </citation>
    <scope>NUCLEOTIDE SEQUENCE [LARGE SCALE GENOMIC DNA]</scope>
    <source>
        <strain evidence="4 5">AGR01</strain>
    </source>
</reference>